<evidence type="ECO:0000313" key="3">
    <source>
        <dbReference type="Proteomes" id="UP000315440"/>
    </source>
</evidence>
<dbReference type="InterPro" id="IPR007712">
    <property type="entry name" value="RelE/ParE_toxin"/>
</dbReference>
<protein>
    <submittedName>
        <fullName evidence="2">Plasmid stabilization system protein</fullName>
    </submittedName>
</protein>
<dbReference type="AlphaFoldDB" id="A0A5C5ZJE3"/>
<dbReference type="RefSeq" id="WP_146401219.1">
    <property type="nucleotide sequence ID" value="NZ_SJPQ01000003.1"/>
</dbReference>
<dbReference type="OrthoDB" id="288841at2"/>
<sequence>MSYWVEVTPEAQEEIDRYVLYLINEQQAPETALRMLHRIEAEIASLVTFPHAGFRPPEDGHRDYLIRCRLVDHSLVLYHVDDDAKKVFVIGFRHGARLPHPEQLPKDPPG</sequence>
<accession>A0A5C5ZJE3</accession>
<dbReference type="Proteomes" id="UP000315440">
    <property type="component" value="Unassembled WGS sequence"/>
</dbReference>
<evidence type="ECO:0000256" key="1">
    <source>
        <dbReference type="ARBA" id="ARBA00022649"/>
    </source>
</evidence>
<organism evidence="2 3">
    <name type="scientific">Pseudobythopirellula maris</name>
    <dbReference type="NCBI Taxonomy" id="2527991"/>
    <lineage>
        <taxon>Bacteria</taxon>
        <taxon>Pseudomonadati</taxon>
        <taxon>Planctomycetota</taxon>
        <taxon>Planctomycetia</taxon>
        <taxon>Pirellulales</taxon>
        <taxon>Lacipirellulaceae</taxon>
        <taxon>Pseudobythopirellula</taxon>
    </lineage>
</organism>
<comment type="caution">
    <text evidence="2">The sequence shown here is derived from an EMBL/GenBank/DDBJ whole genome shotgun (WGS) entry which is preliminary data.</text>
</comment>
<dbReference type="EMBL" id="SJPQ01000003">
    <property type="protein sequence ID" value="TWT87245.1"/>
    <property type="molecule type" value="Genomic_DNA"/>
</dbReference>
<evidence type="ECO:0000313" key="2">
    <source>
        <dbReference type="EMBL" id="TWT87245.1"/>
    </source>
</evidence>
<dbReference type="Gene3D" id="3.30.2310.20">
    <property type="entry name" value="RelE-like"/>
    <property type="match status" value="1"/>
</dbReference>
<dbReference type="Pfam" id="PF05016">
    <property type="entry name" value="ParE_toxin"/>
    <property type="match status" value="1"/>
</dbReference>
<dbReference type="InterPro" id="IPR035093">
    <property type="entry name" value="RelE/ParE_toxin_dom_sf"/>
</dbReference>
<name>A0A5C5ZJE3_9BACT</name>
<reference evidence="2 3" key="1">
    <citation type="submission" date="2019-02" db="EMBL/GenBank/DDBJ databases">
        <title>Deep-cultivation of Planctomycetes and their phenomic and genomic characterization uncovers novel biology.</title>
        <authorList>
            <person name="Wiegand S."/>
            <person name="Jogler M."/>
            <person name="Boedeker C."/>
            <person name="Pinto D."/>
            <person name="Vollmers J."/>
            <person name="Rivas-Marin E."/>
            <person name="Kohn T."/>
            <person name="Peeters S.H."/>
            <person name="Heuer A."/>
            <person name="Rast P."/>
            <person name="Oberbeckmann S."/>
            <person name="Bunk B."/>
            <person name="Jeske O."/>
            <person name="Meyerdierks A."/>
            <person name="Storesund J.E."/>
            <person name="Kallscheuer N."/>
            <person name="Luecker S."/>
            <person name="Lage O.M."/>
            <person name="Pohl T."/>
            <person name="Merkel B.J."/>
            <person name="Hornburger P."/>
            <person name="Mueller R.-W."/>
            <person name="Bruemmer F."/>
            <person name="Labrenz M."/>
            <person name="Spormann A.M."/>
            <person name="Op Den Camp H."/>
            <person name="Overmann J."/>
            <person name="Amann R."/>
            <person name="Jetten M.S.M."/>
            <person name="Mascher T."/>
            <person name="Medema M.H."/>
            <person name="Devos D.P."/>
            <person name="Kaster A.-K."/>
            <person name="Ovreas L."/>
            <person name="Rohde M."/>
            <person name="Galperin M.Y."/>
            <person name="Jogler C."/>
        </authorList>
    </citation>
    <scope>NUCLEOTIDE SEQUENCE [LARGE SCALE GENOMIC DNA]</scope>
    <source>
        <strain evidence="2 3">Mal64</strain>
    </source>
</reference>
<proteinExistence type="predicted"/>
<gene>
    <name evidence="2" type="ORF">Mal64_27830</name>
</gene>
<keyword evidence="1" id="KW-1277">Toxin-antitoxin system</keyword>
<keyword evidence="3" id="KW-1185">Reference proteome</keyword>